<sequence length="154" mass="16348">MVEEGIDVVLDRMAGDWQACVDALAGVGVTDGDNLAYLGMSMGTRFGLPLTAALGDRLRCAVLGKFGLCQAPALPSGLAAPERVASDAGRTTAPVLFHVQWDDELFSRDGQLALFDAFGSKEKVLLGFPGRHGENQDAAVDLWRDFVCRHLAAG</sequence>
<dbReference type="Gene3D" id="3.40.50.1820">
    <property type="entry name" value="alpha/beta hydrolase"/>
    <property type="match status" value="1"/>
</dbReference>
<dbReference type="RefSeq" id="WP_369223784.1">
    <property type="nucleotide sequence ID" value="NZ_CP163441.1"/>
</dbReference>
<gene>
    <name evidence="1" type="ORF">AB5J52_23705</name>
</gene>
<proteinExistence type="predicted"/>
<dbReference type="EMBL" id="CP163441">
    <property type="protein sequence ID" value="XDQ45020.1"/>
    <property type="molecule type" value="Genomic_DNA"/>
</dbReference>
<organism evidence="1">
    <name type="scientific">Streptomyces sp. R39</name>
    <dbReference type="NCBI Taxonomy" id="3238631"/>
    <lineage>
        <taxon>Bacteria</taxon>
        <taxon>Bacillati</taxon>
        <taxon>Actinomycetota</taxon>
        <taxon>Actinomycetes</taxon>
        <taxon>Kitasatosporales</taxon>
        <taxon>Streptomycetaceae</taxon>
        <taxon>Streptomyces</taxon>
    </lineage>
</organism>
<dbReference type="InterPro" id="IPR029058">
    <property type="entry name" value="AB_hydrolase_fold"/>
</dbReference>
<name>A0AB39QU96_9ACTN</name>
<accession>A0AB39QU96</accession>
<dbReference type="SUPFAM" id="SSF53474">
    <property type="entry name" value="alpha/beta-Hydrolases"/>
    <property type="match status" value="1"/>
</dbReference>
<protein>
    <recommendedName>
        <fullName evidence="2">Dienelactone hydrolase domain-containing protein</fullName>
    </recommendedName>
</protein>
<evidence type="ECO:0000313" key="1">
    <source>
        <dbReference type="EMBL" id="XDQ45020.1"/>
    </source>
</evidence>
<evidence type="ECO:0008006" key="2">
    <source>
        <dbReference type="Google" id="ProtNLM"/>
    </source>
</evidence>
<reference evidence="1" key="1">
    <citation type="submission" date="2024-07" db="EMBL/GenBank/DDBJ databases">
        <authorList>
            <person name="Yu S.T."/>
        </authorList>
    </citation>
    <scope>NUCLEOTIDE SEQUENCE</scope>
    <source>
        <strain evidence="1">R39</strain>
    </source>
</reference>
<dbReference type="AlphaFoldDB" id="A0AB39QU96"/>